<dbReference type="EMBL" id="SOAU01000001">
    <property type="protein sequence ID" value="TDT17460.1"/>
    <property type="molecule type" value="Genomic_DNA"/>
</dbReference>
<sequence length="44" mass="5239">MHPFLYPDYIEAVHGDRIRYRRAGKRIHPEATTPARQSRPADEY</sequence>
<evidence type="ECO:0000313" key="3">
    <source>
        <dbReference type="Proteomes" id="UP000294558"/>
    </source>
</evidence>
<accession>A0A4R7I2L4</accession>
<evidence type="ECO:0000313" key="2">
    <source>
        <dbReference type="EMBL" id="TDT17460.1"/>
    </source>
</evidence>
<dbReference type="AlphaFoldDB" id="A0A4R7I2L4"/>
<protein>
    <submittedName>
        <fullName evidence="2">Uncharacterized protein</fullName>
    </submittedName>
</protein>
<keyword evidence="3" id="KW-1185">Reference proteome</keyword>
<evidence type="ECO:0000256" key="1">
    <source>
        <dbReference type="SAM" id="MobiDB-lite"/>
    </source>
</evidence>
<feature type="region of interest" description="Disordered" evidence="1">
    <location>
        <begin position="23"/>
        <end position="44"/>
    </location>
</feature>
<gene>
    <name evidence="2" type="ORF">BDK89_3070</name>
</gene>
<name>A0A4R7I2L4_9ACTN</name>
<dbReference type="Proteomes" id="UP000294558">
    <property type="component" value="Unassembled WGS sequence"/>
</dbReference>
<dbReference type="RefSeq" id="WP_279586792.1">
    <property type="nucleotide sequence ID" value="NZ_JAVJPS010000042.1"/>
</dbReference>
<reference evidence="2 3" key="1">
    <citation type="submission" date="2019-03" db="EMBL/GenBank/DDBJ databases">
        <title>Sequencing the genomes of 1000 actinobacteria strains.</title>
        <authorList>
            <person name="Klenk H.-P."/>
        </authorList>
    </citation>
    <scope>NUCLEOTIDE SEQUENCE [LARGE SCALE GENOMIC DNA]</scope>
    <source>
        <strain evidence="2 3">DSM 18936</strain>
    </source>
</reference>
<proteinExistence type="predicted"/>
<comment type="caution">
    <text evidence="2">The sequence shown here is derived from an EMBL/GenBank/DDBJ whole genome shotgun (WGS) entry which is preliminary data.</text>
</comment>
<organism evidence="2 3">
    <name type="scientific">Ilumatobacter fluminis</name>
    <dbReference type="NCBI Taxonomy" id="467091"/>
    <lineage>
        <taxon>Bacteria</taxon>
        <taxon>Bacillati</taxon>
        <taxon>Actinomycetota</taxon>
        <taxon>Acidimicrobiia</taxon>
        <taxon>Acidimicrobiales</taxon>
        <taxon>Ilumatobacteraceae</taxon>
        <taxon>Ilumatobacter</taxon>
    </lineage>
</organism>